<evidence type="ECO:0000256" key="1">
    <source>
        <dbReference type="ARBA" id="ARBA00022692"/>
    </source>
</evidence>
<sequence length="145" mass="15690">TASGMVVGSYGALLVLWLILGFGYSVAQTPAGRLLRRSAHPEDRPAIFAAQFALSHACWLICYPLAGYLGARAGMTAAFAAMAIIGLIGLALAWRLWPAGDPTDIVHEHPGLPVDHPHLREHGGIGQHHHPLVIDDLHRRWPFSI</sequence>
<feature type="non-terminal residue" evidence="5">
    <location>
        <position position="1"/>
    </location>
</feature>
<dbReference type="SUPFAM" id="SSF103473">
    <property type="entry name" value="MFS general substrate transporter"/>
    <property type="match status" value="1"/>
</dbReference>
<keyword evidence="6" id="KW-1185">Reference proteome</keyword>
<dbReference type="InterPro" id="IPR036259">
    <property type="entry name" value="MFS_trans_sf"/>
</dbReference>
<dbReference type="InterPro" id="IPR011701">
    <property type="entry name" value="MFS"/>
</dbReference>
<evidence type="ECO:0000313" key="5">
    <source>
        <dbReference type="EMBL" id="TJZ79805.1"/>
    </source>
</evidence>
<dbReference type="GO" id="GO:0022857">
    <property type="term" value="F:transmembrane transporter activity"/>
    <property type="evidence" value="ECO:0007669"/>
    <property type="project" value="InterPro"/>
</dbReference>
<gene>
    <name evidence="5" type="ORF">FA740_18075</name>
</gene>
<dbReference type="RefSeq" id="WP_136858226.1">
    <property type="nucleotide sequence ID" value="NZ_SUNH01000044.1"/>
</dbReference>
<dbReference type="AlphaFoldDB" id="A0A4U0QE91"/>
<evidence type="ECO:0000256" key="2">
    <source>
        <dbReference type="ARBA" id="ARBA00022989"/>
    </source>
</evidence>
<dbReference type="OrthoDB" id="4368225at2"/>
<feature type="transmembrane region" description="Helical" evidence="4">
    <location>
        <begin position="77"/>
        <end position="97"/>
    </location>
</feature>
<evidence type="ECO:0000256" key="3">
    <source>
        <dbReference type="ARBA" id="ARBA00023136"/>
    </source>
</evidence>
<keyword evidence="2 4" id="KW-1133">Transmembrane helix</keyword>
<keyword evidence="3 4" id="KW-0472">Membrane</keyword>
<comment type="caution">
    <text evidence="5">The sequence shown here is derived from an EMBL/GenBank/DDBJ whole genome shotgun (WGS) entry which is preliminary data.</text>
</comment>
<accession>A0A4U0QE91</accession>
<reference evidence="5 6" key="1">
    <citation type="submission" date="2019-04" db="EMBL/GenBank/DDBJ databases">
        <authorList>
            <person name="Li J."/>
        </authorList>
    </citation>
    <scope>NUCLEOTIDE SEQUENCE [LARGE SCALE GENOMIC DNA]</scope>
    <source>
        <strain evidence="5 6">CCTCC AB2016182</strain>
    </source>
</reference>
<dbReference type="Gene3D" id="1.20.1250.20">
    <property type="entry name" value="MFS general substrate transporter like domains"/>
    <property type="match status" value="1"/>
</dbReference>
<dbReference type="EMBL" id="SUNH01000044">
    <property type="protein sequence ID" value="TJZ79805.1"/>
    <property type="molecule type" value="Genomic_DNA"/>
</dbReference>
<evidence type="ECO:0000313" key="6">
    <source>
        <dbReference type="Proteomes" id="UP000306223"/>
    </source>
</evidence>
<dbReference type="Pfam" id="PF07690">
    <property type="entry name" value="MFS_1"/>
    <property type="match status" value="1"/>
</dbReference>
<feature type="transmembrane region" description="Helical" evidence="4">
    <location>
        <begin position="6"/>
        <end position="27"/>
    </location>
</feature>
<evidence type="ECO:0000256" key="4">
    <source>
        <dbReference type="SAM" id="Phobius"/>
    </source>
</evidence>
<protein>
    <submittedName>
        <fullName evidence="5">MFS transporter</fullName>
    </submittedName>
</protein>
<dbReference type="Proteomes" id="UP000306223">
    <property type="component" value="Unassembled WGS sequence"/>
</dbReference>
<organism evidence="5 6">
    <name type="scientific">Paracoccus hibiscisoli</name>
    <dbReference type="NCBI Taxonomy" id="2023261"/>
    <lineage>
        <taxon>Bacteria</taxon>
        <taxon>Pseudomonadati</taxon>
        <taxon>Pseudomonadota</taxon>
        <taxon>Alphaproteobacteria</taxon>
        <taxon>Rhodobacterales</taxon>
        <taxon>Paracoccaceae</taxon>
        <taxon>Paracoccus</taxon>
    </lineage>
</organism>
<keyword evidence="1 4" id="KW-0812">Transmembrane</keyword>
<proteinExistence type="predicted"/>
<name>A0A4U0QE91_9RHOB</name>
<feature type="transmembrane region" description="Helical" evidence="4">
    <location>
        <begin position="48"/>
        <end position="71"/>
    </location>
</feature>